<keyword evidence="1" id="KW-0812">Transmembrane</keyword>
<gene>
    <name evidence="3" type="ORF">FB468_2934</name>
</gene>
<accession>A0A542Y9X5</accession>
<evidence type="ECO:0000256" key="1">
    <source>
        <dbReference type="SAM" id="Phobius"/>
    </source>
</evidence>
<comment type="caution">
    <text evidence="3">The sequence shown here is derived from an EMBL/GenBank/DDBJ whole genome shotgun (WGS) entry which is preliminary data.</text>
</comment>
<evidence type="ECO:0000313" key="3">
    <source>
        <dbReference type="EMBL" id="TQL44863.1"/>
    </source>
</evidence>
<feature type="signal peptide" evidence="2">
    <location>
        <begin position="1"/>
        <end position="30"/>
    </location>
</feature>
<organism evidence="3 4">
    <name type="scientific">Leucobacter komagatae</name>
    <dbReference type="NCBI Taxonomy" id="55969"/>
    <lineage>
        <taxon>Bacteria</taxon>
        <taxon>Bacillati</taxon>
        <taxon>Actinomycetota</taxon>
        <taxon>Actinomycetes</taxon>
        <taxon>Micrococcales</taxon>
        <taxon>Microbacteriaceae</taxon>
        <taxon>Leucobacter</taxon>
    </lineage>
</organism>
<dbReference type="Proteomes" id="UP000319094">
    <property type="component" value="Unassembled WGS sequence"/>
</dbReference>
<feature type="transmembrane region" description="Helical" evidence="1">
    <location>
        <begin position="68"/>
        <end position="91"/>
    </location>
</feature>
<dbReference type="AlphaFoldDB" id="A0A542Y9X5"/>
<keyword evidence="1" id="KW-0472">Membrane</keyword>
<dbReference type="OrthoDB" id="5123397at2"/>
<protein>
    <recommendedName>
        <fullName evidence="5">Alkaline shock family protein YloU</fullName>
    </recommendedName>
</protein>
<evidence type="ECO:0000256" key="2">
    <source>
        <dbReference type="SAM" id="SignalP"/>
    </source>
</evidence>
<keyword evidence="1" id="KW-1133">Transmembrane helix</keyword>
<evidence type="ECO:0000313" key="4">
    <source>
        <dbReference type="Proteomes" id="UP000319094"/>
    </source>
</evidence>
<sequence>MNATNRAVNRIVLCVVGLALFAAGAITAAAAVSPDARRFWESFVDGAGKWLVDTDAATRIHESTTLSWLSAGVLALLVVIVTVAVIIVLRLGGGRSSTVTRSEAIDGAIGPVTVLQGFAQDALGESLHRDESILAAKVTTSRIRGEDVLHVAVTPRQNASPIITARTVTTLVDNLARLTGAKTPTFVSIHAGLRSKLAADQARVR</sequence>
<name>A0A542Y9X5_9MICO</name>
<keyword evidence="2" id="KW-0732">Signal</keyword>
<feature type="chain" id="PRO_5022008539" description="Alkaline shock family protein YloU" evidence="2">
    <location>
        <begin position="31"/>
        <end position="205"/>
    </location>
</feature>
<evidence type="ECO:0008006" key="5">
    <source>
        <dbReference type="Google" id="ProtNLM"/>
    </source>
</evidence>
<reference evidence="3 4" key="1">
    <citation type="submission" date="2019-06" db="EMBL/GenBank/DDBJ databases">
        <title>Sequencing the genomes of 1000 actinobacteria strains.</title>
        <authorList>
            <person name="Klenk H.-P."/>
        </authorList>
    </citation>
    <scope>NUCLEOTIDE SEQUENCE [LARGE SCALE GENOMIC DNA]</scope>
    <source>
        <strain evidence="3 4">DSM 8803</strain>
    </source>
</reference>
<dbReference type="RefSeq" id="WP_141887977.1">
    <property type="nucleotide sequence ID" value="NZ_BAAAUY010000018.1"/>
</dbReference>
<dbReference type="EMBL" id="VFON01000001">
    <property type="protein sequence ID" value="TQL44863.1"/>
    <property type="molecule type" value="Genomic_DNA"/>
</dbReference>
<keyword evidence="4" id="KW-1185">Reference proteome</keyword>
<proteinExistence type="predicted"/>